<evidence type="ECO:0000313" key="1">
    <source>
        <dbReference type="EMBL" id="GAA2226618.1"/>
    </source>
</evidence>
<dbReference type="EMBL" id="BAAATR010000001">
    <property type="protein sequence ID" value="GAA2226618.1"/>
    <property type="molecule type" value="Genomic_DNA"/>
</dbReference>
<dbReference type="Proteomes" id="UP001500305">
    <property type="component" value="Unassembled WGS sequence"/>
</dbReference>
<name>A0ABN3DBG9_9ACTN</name>
<keyword evidence="2" id="KW-1185">Reference proteome</keyword>
<organism evidence="1 2">
    <name type="scientific">Kitasatospora cystarginea</name>
    <dbReference type="NCBI Taxonomy" id="58350"/>
    <lineage>
        <taxon>Bacteria</taxon>
        <taxon>Bacillati</taxon>
        <taxon>Actinomycetota</taxon>
        <taxon>Actinomycetes</taxon>
        <taxon>Kitasatosporales</taxon>
        <taxon>Streptomycetaceae</taxon>
        <taxon>Kitasatospora</taxon>
    </lineage>
</organism>
<evidence type="ECO:0000313" key="2">
    <source>
        <dbReference type="Proteomes" id="UP001500305"/>
    </source>
</evidence>
<reference evidence="1 2" key="1">
    <citation type="journal article" date="2019" name="Int. J. Syst. Evol. Microbiol.">
        <title>The Global Catalogue of Microorganisms (GCM) 10K type strain sequencing project: providing services to taxonomists for standard genome sequencing and annotation.</title>
        <authorList>
            <consortium name="The Broad Institute Genomics Platform"/>
            <consortium name="The Broad Institute Genome Sequencing Center for Infectious Disease"/>
            <person name="Wu L."/>
            <person name="Ma J."/>
        </authorList>
    </citation>
    <scope>NUCLEOTIDE SEQUENCE [LARGE SCALE GENOMIC DNA]</scope>
    <source>
        <strain evidence="1 2">JCM 7356</strain>
    </source>
</reference>
<comment type="caution">
    <text evidence="1">The sequence shown here is derived from an EMBL/GenBank/DDBJ whole genome shotgun (WGS) entry which is preliminary data.</text>
</comment>
<accession>A0ABN3DBG9</accession>
<proteinExistence type="predicted"/>
<gene>
    <name evidence="1" type="ORF">GCM10010430_02180</name>
</gene>
<sequence length="93" mass="9955">MAGAIRLPPRMFCRPDALAKVIAAAALAYQTKIPCADGQYRFPFGLQESRQLGGEIWEDIAYEGVVQLHGVRVAGAAGSARRSPARPLTAARC</sequence>
<protein>
    <submittedName>
        <fullName evidence="1">Uncharacterized protein</fullName>
    </submittedName>
</protein>